<evidence type="ECO:0000313" key="2">
    <source>
        <dbReference type="Proteomes" id="UP000218334"/>
    </source>
</evidence>
<reference evidence="2" key="1">
    <citation type="journal article" date="2017" name="Nat. Ecol. Evol.">
        <title>Genome expansion and lineage-specific genetic innovations in the forest pathogenic fungi Armillaria.</title>
        <authorList>
            <person name="Sipos G."/>
            <person name="Prasanna A.N."/>
            <person name="Walter M.C."/>
            <person name="O'Connor E."/>
            <person name="Balint B."/>
            <person name="Krizsan K."/>
            <person name="Kiss B."/>
            <person name="Hess J."/>
            <person name="Varga T."/>
            <person name="Slot J."/>
            <person name="Riley R."/>
            <person name="Boka B."/>
            <person name="Rigling D."/>
            <person name="Barry K."/>
            <person name="Lee J."/>
            <person name="Mihaltcheva S."/>
            <person name="LaButti K."/>
            <person name="Lipzen A."/>
            <person name="Waldron R."/>
            <person name="Moloney N.M."/>
            <person name="Sperisen C."/>
            <person name="Kredics L."/>
            <person name="Vagvoelgyi C."/>
            <person name="Patrignani A."/>
            <person name="Fitzpatrick D."/>
            <person name="Nagy I."/>
            <person name="Doyle S."/>
            <person name="Anderson J.B."/>
            <person name="Grigoriev I.V."/>
            <person name="Gueldener U."/>
            <person name="Muensterkoetter M."/>
            <person name="Nagy L.G."/>
        </authorList>
    </citation>
    <scope>NUCLEOTIDE SEQUENCE [LARGE SCALE GENOMIC DNA]</scope>
    <source>
        <strain evidence="2">28-4</strain>
    </source>
</reference>
<proteinExistence type="predicted"/>
<protein>
    <submittedName>
        <fullName evidence="1">Uncharacterized protein</fullName>
    </submittedName>
</protein>
<dbReference type="EMBL" id="KZ293427">
    <property type="protein sequence ID" value="PBK70182.1"/>
    <property type="molecule type" value="Genomic_DNA"/>
</dbReference>
<dbReference type="AlphaFoldDB" id="A0A2H3BT76"/>
<accession>A0A2H3BT76</accession>
<dbReference type="Proteomes" id="UP000218334">
    <property type="component" value="Unassembled WGS sequence"/>
</dbReference>
<gene>
    <name evidence="1" type="ORF">ARMSODRAFT_1018271</name>
</gene>
<name>A0A2H3BT76_9AGAR</name>
<sequence length="191" mass="20770">MSSKTSMSILAAHHFTGREALRASYLDIFLLGLGAMTMGYVFCVENPATVSYLQAVGHRAPRHCTRASKSIMQRRAVLPQPPPLVVLCCRCPCGTLLHRRARAYWRCGSAAGCSTGFSGSRSFGVVHVIEAHKCGHHQTEELESWKGLPEQAPMVTFNSSSSAEIGRYVYMDQSSTSRRAQDDYGGAVVAG</sequence>
<evidence type="ECO:0000313" key="1">
    <source>
        <dbReference type="EMBL" id="PBK70182.1"/>
    </source>
</evidence>
<keyword evidence="2" id="KW-1185">Reference proteome</keyword>
<organism evidence="1 2">
    <name type="scientific">Armillaria solidipes</name>
    <dbReference type="NCBI Taxonomy" id="1076256"/>
    <lineage>
        <taxon>Eukaryota</taxon>
        <taxon>Fungi</taxon>
        <taxon>Dikarya</taxon>
        <taxon>Basidiomycota</taxon>
        <taxon>Agaricomycotina</taxon>
        <taxon>Agaricomycetes</taxon>
        <taxon>Agaricomycetidae</taxon>
        <taxon>Agaricales</taxon>
        <taxon>Marasmiineae</taxon>
        <taxon>Physalacriaceae</taxon>
        <taxon>Armillaria</taxon>
    </lineage>
</organism>